<proteinExistence type="predicted"/>
<name>A0A2V0R9I6_9ZZZZ</name>
<feature type="region of interest" description="Disordered" evidence="1">
    <location>
        <begin position="80"/>
        <end position="136"/>
    </location>
</feature>
<protein>
    <submittedName>
        <fullName evidence="2">Uncharacterized protein</fullName>
    </submittedName>
</protein>
<evidence type="ECO:0000256" key="1">
    <source>
        <dbReference type="SAM" id="MobiDB-lite"/>
    </source>
</evidence>
<comment type="caution">
    <text evidence="2">The sequence shown here is derived from an EMBL/GenBank/DDBJ whole genome shotgun (WGS) entry which is preliminary data.</text>
</comment>
<dbReference type="AlphaFoldDB" id="A0A2V0R9I6"/>
<reference evidence="2" key="1">
    <citation type="submission" date="2017-04" db="EMBL/GenBank/DDBJ databases">
        <title>Unveiling RNA virosphere associated with marine microorganisms.</title>
        <authorList>
            <person name="Urayama S."/>
            <person name="Takaki Y."/>
            <person name="Nishi S."/>
            <person name="Yoshida Y."/>
            <person name="Deguchi S."/>
            <person name="Takai K."/>
            <person name="Nunoura T."/>
        </authorList>
    </citation>
    <scope>NUCLEOTIDE SEQUENCE</scope>
</reference>
<sequence>MDRIPLGTQSFITVILVTNAAGEDVAAVGKMADGSVIVATAGTELATRLKTHGRTAGAKTRQEAGREMLLAATPNYAVTLTTGSASDDKPAPEEQPLIQPITQDPPAPPHAEPPPVLPTKMTEEGDQVDKNELPAV</sequence>
<feature type="compositionally biased region" description="Basic and acidic residues" evidence="1">
    <location>
        <begin position="121"/>
        <end position="136"/>
    </location>
</feature>
<feature type="compositionally biased region" description="Pro residues" evidence="1">
    <location>
        <begin position="103"/>
        <end position="117"/>
    </location>
</feature>
<accession>A0A2V0R9I6</accession>
<dbReference type="EMBL" id="BDQA01000489">
    <property type="protein sequence ID" value="GBH21963.1"/>
    <property type="molecule type" value="Genomic_RNA"/>
</dbReference>
<organism evidence="2">
    <name type="scientific">viral metagenome</name>
    <dbReference type="NCBI Taxonomy" id="1070528"/>
    <lineage>
        <taxon>unclassified sequences</taxon>
        <taxon>metagenomes</taxon>
        <taxon>organismal metagenomes</taxon>
    </lineage>
</organism>
<evidence type="ECO:0000313" key="2">
    <source>
        <dbReference type="EMBL" id="GBH21963.1"/>
    </source>
</evidence>